<name>A0A8H7BWZ2_9FUNG</name>
<evidence type="ECO:0008006" key="9">
    <source>
        <dbReference type="Google" id="ProtNLM"/>
    </source>
</evidence>
<keyword evidence="8" id="KW-1185">Reference proteome</keyword>
<keyword evidence="3" id="KW-1133">Transmembrane helix</keyword>
<comment type="subcellular location">
    <subcellularLocation>
        <location evidence="1">Membrane</location>
        <topology evidence="1">Single-pass membrane protein</topology>
    </subcellularLocation>
</comment>
<dbReference type="InterPro" id="IPR012879">
    <property type="entry name" value="CCDC47"/>
</dbReference>
<reference evidence="7" key="1">
    <citation type="submission" date="2020-01" db="EMBL/GenBank/DDBJ databases">
        <title>Genome Sequencing of Three Apophysomyces-Like Fungal Strains Confirms a Novel Fungal Genus in the Mucoromycota with divergent Burkholderia-like Endosymbiotic Bacteria.</title>
        <authorList>
            <person name="Stajich J.E."/>
            <person name="Macias A.M."/>
            <person name="Carter-House D."/>
            <person name="Lovett B."/>
            <person name="Kasson L.R."/>
            <person name="Berry K."/>
            <person name="Grigoriev I."/>
            <person name="Chang Y."/>
            <person name="Spatafora J."/>
            <person name="Kasson M.T."/>
        </authorList>
    </citation>
    <scope>NUCLEOTIDE SEQUENCE</scope>
    <source>
        <strain evidence="7">NRRL A-21654</strain>
    </source>
</reference>
<keyword evidence="4" id="KW-0472">Membrane</keyword>
<feature type="compositionally biased region" description="Basic and acidic residues" evidence="5">
    <location>
        <begin position="337"/>
        <end position="352"/>
    </location>
</feature>
<feature type="chain" id="PRO_5034996281" description="DUF1682-domain-containing protein" evidence="6">
    <location>
        <begin position="20"/>
        <end position="361"/>
    </location>
</feature>
<dbReference type="Proteomes" id="UP000605846">
    <property type="component" value="Unassembled WGS sequence"/>
</dbReference>
<dbReference type="PANTHER" id="PTHR12883:SF0">
    <property type="entry name" value="PAT COMPLEX SUBUNIT CCDC47"/>
    <property type="match status" value="1"/>
</dbReference>
<dbReference type="EMBL" id="JABAYA010000026">
    <property type="protein sequence ID" value="KAF7729323.1"/>
    <property type="molecule type" value="Genomic_DNA"/>
</dbReference>
<organism evidence="7 8">
    <name type="scientific">Apophysomyces ossiformis</name>
    <dbReference type="NCBI Taxonomy" id="679940"/>
    <lineage>
        <taxon>Eukaryota</taxon>
        <taxon>Fungi</taxon>
        <taxon>Fungi incertae sedis</taxon>
        <taxon>Mucoromycota</taxon>
        <taxon>Mucoromycotina</taxon>
        <taxon>Mucoromycetes</taxon>
        <taxon>Mucorales</taxon>
        <taxon>Mucorineae</taxon>
        <taxon>Mucoraceae</taxon>
        <taxon>Apophysomyces</taxon>
    </lineage>
</organism>
<evidence type="ECO:0000313" key="7">
    <source>
        <dbReference type="EMBL" id="KAF7729323.1"/>
    </source>
</evidence>
<feature type="signal peptide" evidence="6">
    <location>
        <begin position="1"/>
        <end position="19"/>
    </location>
</feature>
<dbReference type="OrthoDB" id="10039147at2759"/>
<dbReference type="PANTHER" id="PTHR12883">
    <property type="entry name" value="ADIPOCYTE-SPECIFIC PROTEIN 4-RELATED"/>
    <property type="match status" value="1"/>
</dbReference>
<evidence type="ECO:0000313" key="8">
    <source>
        <dbReference type="Proteomes" id="UP000605846"/>
    </source>
</evidence>
<dbReference type="GO" id="GO:0005783">
    <property type="term" value="C:endoplasmic reticulum"/>
    <property type="evidence" value="ECO:0007669"/>
    <property type="project" value="InterPro"/>
</dbReference>
<evidence type="ECO:0000256" key="3">
    <source>
        <dbReference type="ARBA" id="ARBA00022989"/>
    </source>
</evidence>
<sequence length="361" mass="41227">MAMLALVLSVASFAAIAAAVEENVKADVPVAVKPLTWQDFEMEMVLGTLLILYVLSWYRGKQANLAIAKRWMNTHVEFLEQQFALVGDKVDNRRSILMKDGPADYLLYTTGRRNVQFGHWWIKLKPRNDILIYFLSQLLSYVGYAKRPADRVTVDLTLSKEVAQKFVFAVLPASNAKDLRENRFDLKSLTRISQHPELPSNLAVYCESQKLTDAILATKIGQVVRNPKFESLIISSIPKSEPNKYEGDGDMVASLVFGLSADSQPDPLVEFTCELPDIVKSLYITPEIQNKLRKNREEIEKQFAKRAAEERAEELARKKADAKKAEEERIKKLSPSEQRKWEEKERAREAKKAQKKRTKRV</sequence>
<accession>A0A8H7BWZ2</accession>
<keyword evidence="2" id="KW-0812">Transmembrane</keyword>
<evidence type="ECO:0000256" key="1">
    <source>
        <dbReference type="ARBA" id="ARBA00004167"/>
    </source>
</evidence>
<dbReference type="AlphaFoldDB" id="A0A8H7BWZ2"/>
<evidence type="ECO:0000256" key="4">
    <source>
        <dbReference type="ARBA" id="ARBA00023136"/>
    </source>
</evidence>
<evidence type="ECO:0000256" key="6">
    <source>
        <dbReference type="SAM" id="SignalP"/>
    </source>
</evidence>
<feature type="region of interest" description="Disordered" evidence="5">
    <location>
        <begin position="310"/>
        <end position="361"/>
    </location>
</feature>
<dbReference type="GO" id="GO:0005509">
    <property type="term" value="F:calcium ion binding"/>
    <property type="evidence" value="ECO:0007669"/>
    <property type="project" value="InterPro"/>
</dbReference>
<dbReference type="GO" id="GO:0016020">
    <property type="term" value="C:membrane"/>
    <property type="evidence" value="ECO:0007669"/>
    <property type="project" value="UniProtKB-SubCell"/>
</dbReference>
<keyword evidence="6" id="KW-0732">Signal</keyword>
<dbReference type="GO" id="GO:0032469">
    <property type="term" value="P:endoplasmic reticulum calcium ion homeostasis"/>
    <property type="evidence" value="ECO:0007669"/>
    <property type="project" value="InterPro"/>
</dbReference>
<evidence type="ECO:0000256" key="2">
    <source>
        <dbReference type="ARBA" id="ARBA00022692"/>
    </source>
</evidence>
<proteinExistence type="predicted"/>
<feature type="compositionally biased region" description="Basic and acidic residues" evidence="5">
    <location>
        <begin position="310"/>
        <end position="331"/>
    </location>
</feature>
<dbReference type="Pfam" id="PF07946">
    <property type="entry name" value="CCDC47"/>
    <property type="match status" value="1"/>
</dbReference>
<comment type="caution">
    <text evidence="7">The sequence shown here is derived from an EMBL/GenBank/DDBJ whole genome shotgun (WGS) entry which is preliminary data.</text>
</comment>
<gene>
    <name evidence="7" type="ORF">EC973_004579</name>
</gene>
<evidence type="ECO:0000256" key="5">
    <source>
        <dbReference type="SAM" id="MobiDB-lite"/>
    </source>
</evidence>
<protein>
    <recommendedName>
        <fullName evidence="9">DUF1682-domain-containing protein</fullName>
    </recommendedName>
</protein>